<dbReference type="EMBL" id="WKKC01000021">
    <property type="protein sequence ID" value="MTE03603.1"/>
    <property type="molecule type" value="Genomic_DNA"/>
</dbReference>
<keyword evidence="1" id="KW-1133">Transmembrane helix</keyword>
<name>A0A9X4XCI1_LACJH</name>
<evidence type="ECO:0000313" key="3">
    <source>
        <dbReference type="Proteomes" id="UP000488295"/>
    </source>
</evidence>
<organism evidence="2 3">
    <name type="scientific">Lactobacillus johnsonii</name>
    <dbReference type="NCBI Taxonomy" id="33959"/>
    <lineage>
        <taxon>Bacteria</taxon>
        <taxon>Bacillati</taxon>
        <taxon>Bacillota</taxon>
        <taxon>Bacilli</taxon>
        <taxon>Lactobacillales</taxon>
        <taxon>Lactobacillaceae</taxon>
        <taxon>Lactobacillus</taxon>
    </lineage>
</organism>
<comment type="caution">
    <text evidence="2">The sequence shown here is derived from an EMBL/GenBank/DDBJ whole genome shotgun (WGS) entry which is preliminary data.</text>
</comment>
<accession>A0A9X4XCI1</accession>
<keyword evidence="1" id="KW-0472">Membrane</keyword>
<evidence type="ECO:0000313" key="2">
    <source>
        <dbReference type="EMBL" id="MTE03603.1"/>
    </source>
</evidence>
<feature type="transmembrane region" description="Helical" evidence="1">
    <location>
        <begin position="20"/>
        <end position="37"/>
    </location>
</feature>
<evidence type="ECO:0000256" key="1">
    <source>
        <dbReference type="SAM" id="Phobius"/>
    </source>
</evidence>
<sequence length="81" mass="9457">MLRYRTQYRVSGGDVKMEYLILVLSILALGVLFECKLENVISWLKMIYVDTQRLNGYHDNAKTAKRIKDSKKAIIRKSHVL</sequence>
<protein>
    <submittedName>
        <fullName evidence="2">Uncharacterized protein</fullName>
    </submittedName>
</protein>
<dbReference type="Proteomes" id="UP000488295">
    <property type="component" value="Unassembled WGS sequence"/>
</dbReference>
<dbReference type="RefSeq" id="WP_155692775.1">
    <property type="nucleotide sequence ID" value="NZ_WKKC01000021.1"/>
</dbReference>
<dbReference type="AlphaFoldDB" id="A0A9X4XCI1"/>
<gene>
    <name evidence="2" type="ORF">GJU95_07460</name>
</gene>
<reference evidence="2 3" key="1">
    <citation type="submission" date="2019-11" db="EMBL/GenBank/DDBJ databases">
        <title>Gastrointestinal microbiota of Peromyscus leucopus.</title>
        <authorList>
            <person name="Milovic A."/>
            <person name="Bassam K."/>
            <person name="Barbour A.G."/>
        </authorList>
    </citation>
    <scope>NUCLEOTIDE SEQUENCE [LARGE SCALE GENOMIC DNA]</scope>
    <source>
        <strain evidence="2 3">LL8</strain>
    </source>
</reference>
<proteinExistence type="predicted"/>
<keyword evidence="1" id="KW-0812">Transmembrane</keyword>